<dbReference type="Gene3D" id="3.30.360.10">
    <property type="entry name" value="Dihydrodipicolinate Reductase, domain 2"/>
    <property type="match status" value="1"/>
</dbReference>
<feature type="domain" description="GFO/IDH/MocA-like oxidoreductase" evidence="1">
    <location>
        <begin position="4"/>
        <end position="91"/>
    </location>
</feature>
<gene>
    <name evidence="2" type="ORF">EIH08_00165</name>
</gene>
<reference evidence="3" key="1">
    <citation type="submission" date="2018-11" db="EMBL/GenBank/DDBJ databases">
        <title>Proposal to divide the Flavobacteriaceae and reorganize its genera based on Amino Acid Identity values calculated from whole genome sequences.</title>
        <authorList>
            <person name="Nicholson A.C."/>
            <person name="Gulvik C.A."/>
            <person name="Whitney A.M."/>
            <person name="Humrighouse B.W."/>
            <person name="Bell M."/>
            <person name="Holmes B."/>
            <person name="Steigerwalt A.B."/>
            <person name="Villarma A."/>
            <person name="Sheth M."/>
            <person name="Batra D."/>
            <person name="Pryor J."/>
            <person name="Bernardet J.-F."/>
            <person name="Hugo C."/>
            <person name="Kampfer P."/>
            <person name="Newman J.D."/>
            <person name="McQuiston J.R."/>
        </authorList>
    </citation>
    <scope>NUCLEOTIDE SEQUENCE [LARGE SCALE GENOMIC DNA]</scope>
    <source>
        <strain evidence="3">H4753</strain>
    </source>
</reference>
<sequence length="182" mass="20740">MERKKTTDGGTLYTQFFHFIDLILWIFGDIEIKSAFAKTLKHKNYIEIEDTGTVTFELKESEGIGVLNFSTAVFDKNLESSMTIIAEKGSVKISGQYFDEIEYCNIENFSKENIGLKTSDNLSNLSENLNSINEDYNLDQVKQSFDTVKKLKKYIKCCTDSFSVKYKSLCINVHVFCGKLPA</sequence>
<proteinExistence type="predicted"/>
<evidence type="ECO:0000259" key="1">
    <source>
        <dbReference type="Pfam" id="PF22725"/>
    </source>
</evidence>
<accession>A0A3G8WUE1</accession>
<evidence type="ECO:0000313" key="3">
    <source>
        <dbReference type="Proteomes" id="UP000282297"/>
    </source>
</evidence>
<dbReference type="Pfam" id="PF22725">
    <property type="entry name" value="GFO_IDH_MocA_C3"/>
    <property type="match status" value="1"/>
</dbReference>
<dbReference type="AlphaFoldDB" id="A0A3G8WUE1"/>
<evidence type="ECO:0000313" key="2">
    <source>
        <dbReference type="EMBL" id="AZI19346.1"/>
    </source>
</evidence>
<protein>
    <recommendedName>
        <fullName evidence="1">GFO/IDH/MocA-like oxidoreductase domain-containing protein</fullName>
    </recommendedName>
</protein>
<name>A0A3G8WUE1_9FLAO</name>
<organism evidence="2 3">
    <name type="scientific">Chryseobacterium taklimakanense</name>
    <dbReference type="NCBI Taxonomy" id="536441"/>
    <lineage>
        <taxon>Bacteria</taxon>
        <taxon>Pseudomonadati</taxon>
        <taxon>Bacteroidota</taxon>
        <taxon>Flavobacteriia</taxon>
        <taxon>Flavobacteriales</taxon>
        <taxon>Weeksellaceae</taxon>
        <taxon>Chryseobacterium group</taxon>
        <taxon>Chryseobacterium</taxon>
    </lineage>
</organism>
<dbReference type="SUPFAM" id="SSF55347">
    <property type="entry name" value="Glyceraldehyde-3-phosphate dehydrogenase-like, C-terminal domain"/>
    <property type="match status" value="1"/>
</dbReference>
<dbReference type="InterPro" id="IPR055170">
    <property type="entry name" value="GFO_IDH_MocA-like_dom"/>
</dbReference>
<dbReference type="EMBL" id="CP034171">
    <property type="protein sequence ID" value="AZI19346.1"/>
    <property type="molecule type" value="Genomic_DNA"/>
</dbReference>
<dbReference type="Proteomes" id="UP000282297">
    <property type="component" value="Chromosome"/>
</dbReference>